<name>A0A975CZC4_9SPHN</name>
<evidence type="ECO:0000313" key="2">
    <source>
        <dbReference type="Proteomes" id="UP000664914"/>
    </source>
</evidence>
<dbReference type="AlphaFoldDB" id="A0A975CZC4"/>
<reference evidence="1" key="2">
    <citation type="submission" date="2021-04" db="EMBL/GenBank/DDBJ databases">
        <title>Isolation and genomic analysis of the ibuprofen-degrading bacterium Sphingomonas strain MPO218.</title>
        <authorList>
            <person name="Aulestia M."/>
            <person name="Flores A."/>
            <person name="Mangas E.L."/>
            <person name="Perez-Pulido A.J."/>
            <person name="Santero E."/>
            <person name="Camacho E.M."/>
        </authorList>
    </citation>
    <scope>NUCLEOTIDE SEQUENCE</scope>
    <source>
        <strain evidence="1">MPO218</strain>
    </source>
</reference>
<accession>A0A975CZC4</accession>
<gene>
    <name evidence="1" type="ORF">HRJ34_17130</name>
</gene>
<dbReference type="PANTHER" id="PTHR33930">
    <property type="entry name" value="ALKYL HYDROPEROXIDE REDUCTASE AHPD"/>
    <property type="match status" value="1"/>
</dbReference>
<dbReference type="GO" id="GO:0016491">
    <property type="term" value="F:oxidoreductase activity"/>
    <property type="evidence" value="ECO:0007669"/>
    <property type="project" value="TreeGrafter"/>
</dbReference>
<organism evidence="1 2">
    <name type="scientific">Rhizorhabdus wittichii</name>
    <dbReference type="NCBI Taxonomy" id="160791"/>
    <lineage>
        <taxon>Bacteria</taxon>
        <taxon>Pseudomonadati</taxon>
        <taxon>Pseudomonadota</taxon>
        <taxon>Alphaproteobacteria</taxon>
        <taxon>Sphingomonadales</taxon>
        <taxon>Sphingomonadaceae</taxon>
        <taxon>Rhizorhabdus</taxon>
    </lineage>
</organism>
<evidence type="ECO:0000313" key="1">
    <source>
        <dbReference type="EMBL" id="QTH20073.1"/>
    </source>
</evidence>
<proteinExistence type="predicted"/>
<dbReference type="Gene3D" id="1.20.1290.10">
    <property type="entry name" value="AhpD-like"/>
    <property type="match status" value="1"/>
</dbReference>
<sequence>MLDLDEMRGLAQAAATDMGTPLSFAEEAMIRLAVAVSVTSLDAAAVRETIAAALDAGVTVDEAQEIVSLISGLGVHSLMISATILMEEAGTRESAPSDALSSEQQALWDRHVGNDPFWIGFERELPGFLRSMLRLSPAQFTAFFDYCAVPWRGGRVRARIKELAAMASDATPTHRFLPGFRLHLANAIALGAGRLAIERTLELAAAAPPHSGTR</sequence>
<protein>
    <submittedName>
        <fullName evidence="1">Carboxymuconolactone decarboxylase family protein</fullName>
    </submittedName>
</protein>
<reference evidence="1" key="1">
    <citation type="submission" date="2020-07" db="EMBL/GenBank/DDBJ databases">
        <authorList>
            <person name="Camacho E."/>
        </authorList>
    </citation>
    <scope>NUCLEOTIDE SEQUENCE</scope>
    <source>
        <strain evidence="1">MPO218</strain>
    </source>
</reference>
<dbReference type="EMBL" id="CP059319">
    <property type="protein sequence ID" value="QTH20073.1"/>
    <property type="molecule type" value="Genomic_DNA"/>
</dbReference>
<dbReference type="SUPFAM" id="SSF69118">
    <property type="entry name" value="AhpD-like"/>
    <property type="match status" value="1"/>
</dbReference>
<dbReference type="InterPro" id="IPR029032">
    <property type="entry name" value="AhpD-like"/>
</dbReference>
<dbReference type="Proteomes" id="UP000664914">
    <property type="component" value="Chromosome"/>
</dbReference>
<dbReference type="PANTHER" id="PTHR33930:SF2">
    <property type="entry name" value="BLR3452 PROTEIN"/>
    <property type="match status" value="1"/>
</dbReference>
<dbReference type="RefSeq" id="WP_208631921.1">
    <property type="nucleotide sequence ID" value="NZ_CP059319.1"/>
</dbReference>